<evidence type="ECO:0000256" key="4">
    <source>
        <dbReference type="ARBA" id="ARBA00023136"/>
    </source>
</evidence>
<reference evidence="7 8" key="1">
    <citation type="journal article" date="2006" name="Science">
        <title>Phytophthora genome sequences uncover evolutionary origins and mechanisms of pathogenesis.</title>
        <authorList>
            <person name="Tyler B.M."/>
            <person name="Tripathy S."/>
            <person name="Zhang X."/>
            <person name="Dehal P."/>
            <person name="Jiang R.H."/>
            <person name="Aerts A."/>
            <person name="Arredondo F.D."/>
            <person name="Baxter L."/>
            <person name="Bensasson D."/>
            <person name="Beynon J.L."/>
            <person name="Chapman J."/>
            <person name="Damasceno C.M."/>
            <person name="Dorrance A.E."/>
            <person name="Dou D."/>
            <person name="Dickerman A.W."/>
            <person name="Dubchak I.L."/>
            <person name="Garbelotto M."/>
            <person name="Gijzen M."/>
            <person name="Gordon S.G."/>
            <person name="Govers F."/>
            <person name="Grunwald N.J."/>
            <person name="Huang W."/>
            <person name="Ivors K.L."/>
            <person name="Jones R.W."/>
            <person name="Kamoun S."/>
            <person name="Krampis K."/>
            <person name="Lamour K.H."/>
            <person name="Lee M.K."/>
            <person name="McDonald W.H."/>
            <person name="Medina M."/>
            <person name="Meijer H.J."/>
            <person name="Nordberg E.K."/>
            <person name="Maclean D.J."/>
            <person name="Ospina-Giraldo M.D."/>
            <person name="Morris P.F."/>
            <person name="Phuntumart V."/>
            <person name="Putnam N.H."/>
            <person name="Rash S."/>
            <person name="Rose J.K."/>
            <person name="Sakihama Y."/>
            <person name="Salamov A.A."/>
            <person name="Savidor A."/>
            <person name="Scheuring C.F."/>
            <person name="Smith B.M."/>
            <person name="Sobral B.W."/>
            <person name="Terry A."/>
            <person name="Torto-Alalibo T.A."/>
            <person name="Win J."/>
            <person name="Xu Z."/>
            <person name="Zhang H."/>
            <person name="Grigoriev I.V."/>
            <person name="Rokhsar D.S."/>
            <person name="Boore J.L."/>
        </authorList>
    </citation>
    <scope>NUCLEOTIDE SEQUENCE [LARGE SCALE GENOMIC DNA]</scope>
    <source>
        <strain evidence="7 8">P6497</strain>
    </source>
</reference>
<dbReference type="SMR" id="G4Z3Z0"/>
<dbReference type="Proteomes" id="UP000002640">
    <property type="component" value="Unassembled WGS sequence"/>
</dbReference>
<feature type="transmembrane region" description="Helical" evidence="5">
    <location>
        <begin position="218"/>
        <end position="241"/>
    </location>
</feature>
<dbReference type="GO" id="GO:0016020">
    <property type="term" value="C:membrane"/>
    <property type="evidence" value="ECO:0007669"/>
    <property type="project" value="UniProtKB-SubCell"/>
</dbReference>
<dbReference type="PANTHER" id="PTHR22911">
    <property type="entry name" value="ACYL-MALONYL CONDENSING ENZYME-RELATED"/>
    <property type="match status" value="1"/>
</dbReference>
<dbReference type="KEGG" id="psoj:PHYSODRAFT_490280"/>
<evidence type="ECO:0000259" key="6">
    <source>
        <dbReference type="Pfam" id="PF00892"/>
    </source>
</evidence>
<evidence type="ECO:0000256" key="3">
    <source>
        <dbReference type="ARBA" id="ARBA00022989"/>
    </source>
</evidence>
<feature type="transmembrane region" description="Helical" evidence="5">
    <location>
        <begin position="156"/>
        <end position="178"/>
    </location>
</feature>
<keyword evidence="3 5" id="KW-1133">Transmembrane helix</keyword>
<evidence type="ECO:0000256" key="1">
    <source>
        <dbReference type="ARBA" id="ARBA00004141"/>
    </source>
</evidence>
<feature type="transmembrane region" description="Helical" evidence="5">
    <location>
        <begin position="253"/>
        <end position="272"/>
    </location>
</feature>
<sequence length="335" mass="36698">MGASQYPHSTEGAPLLPTTSTGSVAVKVAVETEPQHHALLGMACVACSALCFSFMSTFIKYLTFTVTSMEAIFWRSMVACACNFVAIKLKNQRLYVAPEHRKMLLIRCFVGFSSMGFSFYAVSQMVLADASVIIFTSPVFTFFMGALFLHEKIDPVSLISAIAAFGGLVCVVRPGFLFGYNHPTAASDGSWVAVCSGLLGALSQVFVFLVVRQLKGLNVFVIIHYFTLSNVIFAMVWIALIQQSFTISSALPFWGAVFGCGFFTFLGQSFLTRGFQLEKAGIASVMRYLDVVFVFIWDSVILGEHINHWSIVGAFIIVSCAVLIALRKMHMTPPQ</sequence>
<keyword evidence="4 5" id="KW-0472">Membrane</keyword>
<dbReference type="InterPro" id="IPR000620">
    <property type="entry name" value="EamA_dom"/>
</dbReference>
<protein>
    <recommendedName>
        <fullName evidence="6">EamA domain-containing protein</fullName>
    </recommendedName>
</protein>
<feature type="domain" description="EamA" evidence="6">
    <location>
        <begin position="193"/>
        <end position="325"/>
    </location>
</feature>
<dbReference type="RefSeq" id="XP_009524259.1">
    <property type="nucleotide sequence ID" value="XM_009525964.1"/>
</dbReference>
<evidence type="ECO:0000313" key="8">
    <source>
        <dbReference type="Proteomes" id="UP000002640"/>
    </source>
</evidence>
<feature type="transmembrane region" description="Helical" evidence="5">
    <location>
        <begin position="38"/>
        <end position="59"/>
    </location>
</feature>
<feature type="transmembrane region" description="Helical" evidence="5">
    <location>
        <begin position="284"/>
        <end position="302"/>
    </location>
</feature>
<dbReference type="PANTHER" id="PTHR22911:SF6">
    <property type="entry name" value="SOLUTE CARRIER FAMILY 35 MEMBER G1"/>
    <property type="match status" value="1"/>
</dbReference>
<organism evidence="7 8">
    <name type="scientific">Phytophthora sojae (strain P6497)</name>
    <name type="common">Soybean stem and root rot agent</name>
    <name type="synonym">Phytophthora megasperma f. sp. glycines</name>
    <dbReference type="NCBI Taxonomy" id="1094619"/>
    <lineage>
        <taxon>Eukaryota</taxon>
        <taxon>Sar</taxon>
        <taxon>Stramenopiles</taxon>
        <taxon>Oomycota</taxon>
        <taxon>Peronosporomycetes</taxon>
        <taxon>Peronosporales</taxon>
        <taxon>Peronosporaceae</taxon>
        <taxon>Phytophthora</taxon>
    </lineage>
</organism>
<feature type="transmembrane region" description="Helical" evidence="5">
    <location>
        <begin position="190"/>
        <end position="211"/>
    </location>
</feature>
<comment type="subcellular location">
    <subcellularLocation>
        <location evidence="1">Membrane</location>
        <topology evidence="1">Multi-pass membrane protein</topology>
    </subcellularLocation>
</comment>
<dbReference type="EMBL" id="JH159153">
    <property type="protein sequence ID" value="EGZ21542.1"/>
    <property type="molecule type" value="Genomic_DNA"/>
</dbReference>
<feature type="transmembrane region" description="Helical" evidence="5">
    <location>
        <begin position="308"/>
        <end position="326"/>
    </location>
</feature>
<feature type="transmembrane region" description="Helical" evidence="5">
    <location>
        <begin position="128"/>
        <end position="149"/>
    </location>
</feature>
<keyword evidence="8" id="KW-1185">Reference proteome</keyword>
<dbReference type="Gene3D" id="1.10.3730.20">
    <property type="match status" value="1"/>
</dbReference>
<dbReference type="InterPro" id="IPR037185">
    <property type="entry name" value="EmrE-like"/>
</dbReference>
<gene>
    <name evidence="7" type="ORF">PHYSODRAFT_490280</name>
</gene>
<keyword evidence="2 5" id="KW-0812">Transmembrane</keyword>
<dbReference type="OMA" id="QIIFIRM"/>
<name>G4Z3Z0_PHYSP</name>
<proteinExistence type="predicted"/>
<accession>G4Z3Z0</accession>
<dbReference type="Pfam" id="PF00892">
    <property type="entry name" value="EamA"/>
    <property type="match status" value="2"/>
</dbReference>
<evidence type="ECO:0000256" key="5">
    <source>
        <dbReference type="SAM" id="Phobius"/>
    </source>
</evidence>
<dbReference type="SUPFAM" id="SSF103481">
    <property type="entry name" value="Multidrug resistance efflux transporter EmrE"/>
    <property type="match status" value="2"/>
</dbReference>
<dbReference type="GeneID" id="20656542"/>
<evidence type="ECO:0000313" key="7">
    <source>
        <dbReference type="EMBL" id="EGZ21542.1"/>
    </source>
</evidence>
<feature type="domain" description="EamA" evidence="6">
    <location>
        <begin position="40"/>
        <end position="172"/>
    </location>
</feature>
<evidence type="ECO:0000256" key="2">
    <source>
        <dbReference type="ARBA" id="ARBA00022692"/>
    </source>
</evidence>
<dbReference type="AlphaFoldDB" id="G4Z3Z0"/>
<dbReference type="InParanoid" id="G4Z3Z0"/>
<feature type="transmembrane region" description="Helical" evidence="5">
    <location>
        <begin position="104"/>
        <end position="122"/>
    </location>
</feature>